<evidence type="ECO:0000313" key="1">
    <source>
        <dbReference type="EMBL" id="KAF0676743.1"/>
    </source>
</evidence>
<protein>
    <submittedName>
        <fullName evidence="1">Uncharacterized protein</fullName>
    </submittedName>
</protein>
<comment type="caution">
    <text evidence="1">The sequence shown here is derived from an EMBL/GenBank/DDBJ whole genome shotgun (WGS) entry which is preliminary data.</text>
</comment>
<sequence length="132" mass="14422">MSYLIKAVRGRFCRGGTCYDAVGTIVERDDFEPKEWEALEAEPLLHVAKAREEDLVRAGRSPDPEAAPQREALELKLDEAIRSLDAAGFGKDGRPALPALRKLLGDDGARINAAMRDRVFDRITAGGFTVPG</sequence>
<dbReference type="OrthoDB" id="7744408at2"/>
<proteinExistence type="predicted"/>
<gene>
    <name evidence="1" type="ORF">PMES_00930</name>
</gene>
<keyword evidence="2" id="KW-1185">Reference proteome</keyword>
<dbReference type="Proteomes" id="UP000698242">
    <property type="component" value="Unassembled WGS sequence"/>
</dbReference>
<dbReference type="EMBL" id="APKE01000012">
    <property type="protein sequence ID" value="KAF0676743.1"/>
    <property type="molecule type" value="Genomic_DNA"/>
</dbReference>
<dbReference type="SUPFAM" id="SSF160059">
    <property type="entry name" value="PriA/YqbF domain"/>
    <property type="match status" value="1"/>
</dbReference>
<organism evidence="1 2">
    <name type="scientific">Profundibacterium mesophilum KAUST100406-0324</name>
    <dbReference type="NCBI Taxonomy" id="1037889"/>
    <lineage>
        <taxon>Bacteria</taxon>
        <taxon>Pseudomonadati</taxon>
        <taxon>Pseudomonadota</taxon>
        <taxon>Alphaproteobacteria</taxon>
        <taxon>Rhodobacterales</taxon>
        <taxon>Roseobacteraceae</taxon>
        <taxon>Profundibacterium</taxon>
    </lineage>
</organism>
<dbReference type="RefSeq" id="WP_159964348.1">
    <property type="nucleotide sequence ID" value="NZ_APKE01000012.1"/>
</dbReference>
<evidence type="ECO:0000313" key="2">
    <source>
        <dbReference type="Proteomes" id="UP000698242"/>
    </source>
</evidence>
<dbReference type="AlphaFoldDB" id="A0A921NW40"/>
<name>A0A921NW40_9RHOB</name>
<reference evidence="1" key="1">
    <citation type="submission" date="2013-03" db="EMBL/GenBank/DDBJ databases">
        <title>Genome Sequence of the Profundibacterium mesophilum strain KAUST100406-0324T from Red Sea, a novel genus in the family Rhodobacteraceae.</title>
        <authorList>
            <person name="Essack M."/>
            <person name="Alam I."/>
            <person name="Lafi F."/>
            <person name="Alawi W."/>
            <person name="Kamanu F."/>
            <person name="Al-Suwailem A."/>
            <person name="Lee O.O."/>
            <person name="Xu Y."/>
            <person name="Bajic V."/>
            <person name="Qian P.-Y."/>
            <person name="Archer J."/>
        </authorList>
    </citation>
    <scope>NUCLEOTIDE SEQUENCE</scope>
    <source>
        <strain evidence="1">KAUST100406-0324</strain>
    </source>
</reference>
<accession>A0A921NW40</accession>